<dbReference type="Proteomes" id="UP001163823">
    <property type="component" value="Chromosome 11"/>
</dbReference>
<protein>
    <submittedName>
        <fullName evidence="1">Uncharacterized protein</fullName>
    </submittedName>
</protein>
<accession>A0AAD7L4Z8</accession>
<dbReference type="KEGG" id="qsa:O6P43_026906"/>
<dbReference type="AlphaFoldDB" id="A0AAD7L4Z8"/>
<comment type="caution">
    <text evidence="1">The sequence shown here is derived from an EMBL/GenBank/DDBJ whole genome shotgun (WGS) entry which is preliminary data.</text>
</comment>
<evidence type="ECO:0000313" key="2">
    <source>
        <dbReference type="Proteomes" id="UP001163823"/>
    </source>
</evidence>
<gene>
    <name evidence="1" type="ORF">O6P43_026906</name>
</gene>
<organism evidence="1 2">
    <name type="scientific">Quillaja saponaria</name>
    <name type="common">Soap bark tree</name>
    <dbReference type="NCBI Taxonomy" id="32244"/>
    <lineage>
        <taxon>Eukaryota</taxon>
        <taxon>Viridiplantae</taxon>
        <taxon>Streptophyta</taxon>
        <taxon>Embryophyta</taxon>
        <taxon>Tracheophyta</taxon>
        <taxon>Spermatophyta</taxon>
        <taxon>Magnoliopsida</taxon>
        <taxon>eudicotyledons</taxon>
        <taxon>Gunneridae</taxon>
        <taxon>Pentapetalae</taxon>
        <taxon>rosids</taxon>
        <taxon>fabids</taxon>
        <taxon>Fabales</taxon>
        <taxon>Quillajaceae</taxon>
        <taxon>Quillaja</taxon>
    </lineage>
</organism>
<evidence type="ECO:0000313" key="1">
    <source>
        <dbReference type="EMBL" id="KAJ7950755.1"/>
    </source>
</evidence>
<dbReference type="EMBL" id="JARAOO010000011">
    <property type="protein sequence ID" value="KAJ7950755.1"/>
    <property type="molecule type" value="Genomic_DNA"/>
</dbReference>
<name>A0AAD7L4Z8_QUISA</name>
<proteinExistence type="predicted"/>
<sequence>MFWVCMAPLLASEVQPSSCVLSGMYVRLENPSSLANALLWTCPVLGAAIRQHPLCVTAPVLLCTLVVSSPIKVMASQEVSLGGAASLLLATAGSLCAIKDALQHL</sequence>
<reference evidence="1" key="1">
    <citation type="journal article" date="2023" name="Science">
        <title>Elucidation of the pathway for biosynthesis of saponin adjuvants from the soapbark tree.</title>
        <authorList>
            <person name="Reed J."/>
            <person name="Orme A."/>
            <person name="El-Demerdash A."/>
            <person name="Owen C."/>
            <person name="Martin L.B.B."/>
            <person name="Misra R.C."/>
            <person name="Kikuchi S."/>
            <person name="Rejzek M."/>
            <person name="Martin A.C."/>
            <person name="Harkess A."/>
            <person name="Leebens-Mack J."/>
            <person name="Louveau T."/>
            <person name="Stephenson M.J."/>
            <person name="Osbourn A."/>
        </authorList>
    </citation>
    <scope>NUCLEOTIDE SEQUENCE</scope>
    <source>
        <strain evidence="1">S10</strain>
    </source>
</reference>
<keyword evidence="2" id="KW-1185">Reference proteome</keyword>